<feature type="transmembrane region" description="Helical" evidence="1">
    <location>
        <begin position="18"/>
        <end position="37"/>
    </location>
</feature>
<gene>
    <name evidence="4" type="ORF">FL622_15570</name>
</gene>
<dbReference type="Pfam" id="PF05226">
    <property type="entry name" value="CHASE2"/>
    <property type="match status" value="1"/>
</dbReference>
<dbReference type="SMART" id="SM01080">
    <property type="entry name" value="CHASE2"/>
    <property type="match status" value="1"/>
</dbReference>
<proteinExistence type="predicted"/>
<dbReference type="Proteomes" id="UP000317155">
    <property type="component" value="Unassembled WGS sequence"/>
</dbReference>
<dbReference type="EMBL" id="VJVV01000015">
    <property type="protein sequence ID" value="TRO78710.1"/>
    <property type="molecule type" value="Genomic_DNA"/>
</dbReference>
<dbReference type="SUPFAM" id="SSF109604">
    <property type="entry name" value="HD-domain/PDEase-like"/>
    <property type="match status" value="1"/>
</dbReference>
<dbReference type="Pfam" id="PF13487">
    <property type="entry name" value="HD_5"/>
    <property type="match status" value="1"/>
</dbReference>
<keyword evidence="1" id="KW-0812">Transmembrane</keyword>
<feature type="transmembrane region" description="Helical" evidence="1">
    <location>
        <begin position="409"/>
        <end position="429"/>
    </location>
</feature>
<dbReference type="InterPro" id="IPR052020">
    <property type="entry name" value="Cyclic_di-GMP/3'3'-cGAMP_PDE"/>
</dbReference>
<organism evidence="4 5">
    <name type="scientific">Trichloromonas acetexigens</name>
    <dbReference type="NCBI Taxonomy" id="38815"/>
    <lineage>
        <taxon>Bacteria</taxon>
        <taxon>Pseudomonadati</taxon>
        <taxon>Thermodesulfobacteriota</taxon>
        <taxon>Desulfuromonadia</taxon>
        <taxon>Desulfuromonadales</taxon>
        <taxon>Trichloromonadaceae</taxon>
        <taxon>Trichloromonas</taxon>
    </lineage>
</organism>
<feature type="transmembrane region" description="Helical" evidence="1">
    <location>
        <begin position="356"/>
        <end position="376"/>
    </location>
</feature>
<name>A0A550J628_9BACT</name>
<keyword evidence="1" id="KW-0472">Membrane</keyword>
<dbReference type="Gene3D" id="1.10.3210.10">
    <property type="entry name" value="Hypothetical protein af1432"/>
    <property type="match status" value="1"/>
</dbReference>
<dbReference type="InterPro" id="IPR007890">
    <property type="entry name" value="CHASE2"/>
</dbReference>
<dbReference type="PANTHER" id="PTHR45228:SF5">
    <property type="entry name" value="CYCLIC DI-GMP PHOSPHODIESTERASE VC_1348-RELATED"/>
    <property type="match status" value="1"/>
</dbReference>
<evidence type="ECO:0000259" key="2">
    <source>
        <dbReference type="PROSITE" id="PS51831"/>
    </source>
</evidence>
<dbReference type="AlphaFoldDB" id="A0A550J628"/>
<evidence type="ECO:0000313" key="5">
    <source>
        <dbReference type="Proteomes" id="UP000317155"/>
    </source>
</evidence>
<feature type="domain" description="HD-GYP" evidence="3">
    <location>
        <begin position="445"/>
        <end position="657"/>
    </location>
</feature>
<dbReference type="InterPro" id="IPR037522">
    <property type="entry name" value="HD_GYP_dom"/>
</dbReference>
<dbReference type="OrthoDB" id="9776250at2"/>
<keyword evidence="5" id="KW-1185">Reference proteome</keyword>
<sequence>MLHLLESRIGRDLIRGRWLILLAGVGLTLFACLLSVWRPALVSELDQRVYDLLLRVSAESIDDPQVVIVDIDDPSLQEYGQWPWPRSLLALLLDQVRHGEPRAVGVDMMLAEPDRMHPEALDSQLREWLEALFQTPTPPYSDQALARVLADGPFVLGYKVHFDAPGAGVWTGAEPSALALPVPESRLFEARGRLGILPELAESISAAGFLNAVADRDGIFRRIPLLITAQGDLYPGLALATLLLADGVETPALLAGRNELFLRWGERRVPLDKQGNFLVDFPAARGGWQRISAATLLDDPQAAARLKDKVVFVGVAATGLDTRLVSPLGETFLGVEIHARIAANILNGDFIRVPGWFPGADILMLVVSGLLLPILLAWLSPTVGLLLTALSGLLLWTGSAWLLNLHGLFLSPVMPVLLMCAILGAATLLRFRFEERRSHQHQEQTEFMQNFMMQSLCSLASIRDSETGAHILRTEKYLRSVAEELGHHPRYGKILTPDTIDLLCRLASLHDIGKVGVPDLLLLKPGPLTSEEYEEIKKHTTYGRQVIDEAERRAGVSGSPALQTAREIVYCHHEWWDGSGYPEGLKGEEIPLPGRLMAIADVYDALVCQRVYKPSISHDAAVRIIRQRSGTQFDPEIVEAFLRVEKDWKRIYGDLKGQGENEELPNGIVDPLK</sequence>
<dbReference type="PROSITE" id="PS51831">
    <property type="entry name" value="HD"/>
    <property type="match status" value="1"/>
</dbReference>
<comment type="caution">
    <text evidence="4">The sequence shown here is derived from an EMBL/GenBank/DDBJ whole genome shotgun (WGS) entry which is preliminary data.</text>
</comment>
<evidence type="ECO:0000313" key="4">
    <source>
        <dbReference type="EMBL" id="TRO78710.1"/>
    </source>
</evidence>
<accession>A0A550J628</accession>
<feature type="transmembrane region" description="Helical" evidence="1">
    <location>
        <begin position="383"/>
        <end position="403"/>
    </location>
</feature>
<dbReference type="PANTHER" id="PTHR45228">
    <property type="entry name" value="CYCLIC DI-GMP PHOSPHODIESTERASE TM_0186-RELATED"/>
    <property type="match status" value="1"/>
</dbReference>
<feature type="domain" description="HD" evidence="2">
    <location>
        <begin position="467"/>
        <end position="606"/>
    </location>
</feature>
<reference evidence="4 5" key="1">
    <citation type="submission" date="2019-07" db="EMBL/GenBank/DDBJ databases">
        <title>Insights of Desulfuromonas acetexigens electromicrobiology.</title>
        <authorList>
            <person name="Katuri K."/>
            <person name="Sapireddy V."/>
            <person name="Shaw D.R."/>
            <person name="Saikaly P."/>
        </authorList>
    </citation>
    <scope>NUCLEOTIDE SEQUENCE [LARGE SCALE GENOMIC DNA]</scope>
    <source>
        <strain evidence="4 5">2873</strain>
    </source>
</reference>
<dbReference type="InterPro" id="IPR006674">
    <property type="entry name" value="HD_domain"/>
</dbReference>
<dbReference type="CDD" id="cd00077">
    <property type="entry name" value="HDc"/>
    <property type="match status" value="1"/>
</dbReference>
<evidence type="ECO:0000259" key="3">
    <source>
        <dbReference type="PROSITE" id="PS51832"/>
    </source>
</evidence>
<keyword evidence="1" id="KW-1133">Transmembrane helix</keyword>
<dbReference type="PROSITE" id="PS51832">
    <property type="entry name" value="HD_GYP"/>
    <property type="match status" value="1"/>
</dbReference>
<dbReference type="InterPro" id="IPR003607">
    <property type="entry name" value="HD/PDEase_dom"/>
</dbReference>
<dbReference type="RefSeq" id="WP_092054710.1">
    <property type="nucleotide sequence ID" value="NZ_FOJJ01000007.1"/>
</dbReference>
<protein>
    <submittedName>
        <fullName evidence="4">CHASE2 domain-containing protein</fullName>
    </submittedName>
</protein>
<dbReference type="SMART" id="SM00471">
    <property type="entry name" value="HDc"/>
    <property type="match status" value="1"/>
</dbReference>
<evidence type="ECO:0000256" key="1">
    <source>
        <dbReference type="SAM" id="Phobius"/>
    </source>
</evidence>